<proteinExistence type="predicted"/>
<gene>
    <name evidence="1" type="ORF">PGUG_01091</name>
</gene>
<dbReference type="InParanoid" id="A5DCT6"/>
<name>A5DCT6_PICGU</name>
<organism evidence="1 2">
    <name type="scientific">Meyerozyma guilliermondii (strain ATCC 6260 / CBS 566 / DSM 6381 / JCM 1539 / NBRC 10279 / NRRL Y-324)</name>
    <name type="common">Yeast</name>
    <name type="synonym">Candida guilliermondii</name>
    <dbReference type="NCBI Taxonomy" id="294746"/>
    <lineage>
        <taxon>Eukaryota</taxon>
        <taxon>Fungi</taxon>
        <taxon>Dikarya</taxon>
        <taxon>Ascomycota</taxon>
        <taxon>Saccharomycotina</taxon>
        <taxon>Pichiomycetes</taxon>
        <taxon>Debaryomycetaceae</taxon>
        <taxon>Meyerozyma</taxon>
    </lineage>
</organism>
<dbReference type="RefSeq" id="XP_001487714.1">
    <property type="nucleotide sequence ID" value="XM_001487664.1"/>
</dbReference>
<dbReference type="Proteomes" id="UP000001997">
    <property type="component" value="Unassembled WGS sequence"/>
</dbReference>
<dbReference type="STRING" id="294746.A5DCT6"/>
<dbReference type="HOGENOM" id="CLU_1917818_0_0_1"/>
<dbReference type="FunCoup" id="A5DCT6">
    <property type="interactions" value="25"/>
</dbReference>
<dbReference type="EMBL" id="CH408155">
    <property type="protein sequence ID" value="EDK36993.1"/>
    <property type="molecule type" value="Genomic_DNA"/>
</dbReference>
<protein>
    <recommendedName>
        <fullName evidence="3">Peroxin/Ferlin domain-containing protein</fullName>
    </recommendedName>
</protein>
<evidence type="ECO:0000313" key="1">
    <source>
        <dbReference type="EMBL" id="EDK36993.1"/>
    </source>
</evidence>
<dbReference type="VEuPathDB" id="FungiDB:PGUG_01091"/>
<dbReference type="KEGG" id="pgu:PGUG_01091"/>
<dbReference type="AlphaFoldDB" id="A5DCT6"/>
<evidence type="ECO:0000313" key="2">
    <source>
        <dbReference type="Proteomes" id="UP000001997"/>
    </source>
</evidence>
<reference evidence="1 2" key="1">
    <citation type="journal article" date="2009" name="Nature">
        <title>Evolution of pathogenicity and sexual reproduction in eight Candida genomes.</title>
        <authorList>
            <person name="Butler G."/>
            <person name="Rasmussen M.D."/>
            <person name="Lin M.F."/>
            <person name="Santos M.A."/>
            <person name="Sakthikumar S."/>
            <person name="Munro C.A."/>
            <person name="Rheinbay E."/>
            <person name="Grabherr M."/>
            <person name="Forche A."/>
            <person name="Reedy J.L."/>
            <person name="Agrafioti I."/>
            <person name="Arnaud M.B."/>
            <person name="Bates S."/>
            <person name="Brown A.J."/>
            <person name="Brunke S."/>
            <person name="Costanzo M.C."/>
            <person name="Fitzpatrick D.A."/>
            <person name="de Groot P.W."/>
            <person name="Harris D."/>
            <person name="Hoyer L.L."/>
            <person name="Hube B."/>
            <person name="Klis F.M."/>
            <person name="Kodira C."/>
            <person name="Lennard N."/>
            <person name="Logue M.E."/>
            <person name="Martin R."/>
            <person name="Neiman A.M."/>
            <person name="Nikolaou E."/>
            <person name="Quail M.A."/>
            <person name="Quinn J."/>
            <person name="Santos M.C."/>
            <person name="Schmitzberger F.F."/>
            <person name="Sherlock G."/>
            <person name="Shah P."/>
            <person name="Silverstein K.A."/>
            <person name="Skrzypek M.S."/>
            <person name="Soll D."/>
            <person name="Staggs R."/>
            <person name="Stansfield I."/>
            <person name="Stumpf M.P."/>
            <person name="Sudbery P.E."/>
            <person name="Srikantha T."/>
            <person name="Zeng Q."/>
            <person name="Berman J."/>
            <person name="Berriman M."/>
            <person name="Heitman J."/>
            <person name="Gow N.A."/>
            <person name="Lorenz M.C."/>
            <person name="Birren B.W."/>
            <person name="Kellis M."/>
            <person name="Cuomo C.A."/>
        </authorList>
    </citation>
    <scope>NUCLEOTIDE SEQUENCE [LARGE SCALE GENOMIC DNA]</scope>
    <source>
        <strain evidence="2">ATCC 6260 / CBS 566 / DSM 6381 / JCM 1539 / NBRC 10279 / NRRL Y-324</strain>
    </source>
</reference>
<dbReference type="GeneID" id="5128680"/>
<sequence>MATACDYIVEYQRGFKFFGIPLYSQRSLIPFADPSEFETLGGRKLLLSYGSIQNYPLPDLDWNWDWERWYVLMTDSVDDQGWMYAGWSGWSSKYRLGTGIRRRIWVRRRRRGSAADSTSTASLLADAGQTNK</sequence>
<evidence type="ECO:0008006" key="3">
    <source>
        <dbReference type="Google" id="ProtNLM"/>
    </source>
</evidence>
<dbReference type="eggNOG" id="ENOG502S5GM">
    <property type="taxonomic scope" value="Eukaryota"/>
</dbReference>
<accession>A5DCT6</accession>
<keyword evidence="2" id="KW-1185">Reference proteome</keyword>
<dbReference type="OrthoDB" id="72441at2759"/>